<dbReference type="PROSITE" id="PS51412">
    <property type="entry name" value="MACPF_2"/>
    <property type="match status" value="1"/>
</dbReference>
<gene>
    <name evidence="11" type="ORF">GDO86_019294</name>
</gene>
<dbReference type="Gene3D" id="2.60.40.150">
    <property type="entry name" value="C2 domain"/>
    <property type="match status" value="1"/>
</dbReference>
<dbReference type="Pfam" id="PF00168">
    <property type="entry name" value="C2"/>
    <property type="match status" value="1"/>
</dbReference>
<evidence type="ECO:0000256" key="1">
    <source>
        <dbReference type="ARBA" id="ARBA00004370"/>
    </source>
</evidence>
<feature type="chain" id="PRO_5035887368" description="Perforin-1-like" evidence="8">
    <location>
        <begin position="18"/>
        <end position="530"/>
    </location>
</feature>
<evidence type="ECO:0000256" key="8">
    <source>
        <dbReference type="SAM" id="SignalP"/>
    </source>
</evidence>
<organism evidence="11 12">
    <name type="scientific">Hymenochirus boettgeri</name>
    <name type="common">Congo dwarf clawed frog</name>
    <dbReference type="NCBI Taxonomy" id="247094"/>
    <lineage>
        <taxon>Eukaryota</taxon>
        <taxon>Metazoa</taxon>
        <taxon>Chordata</taxon>
        <taxon>Craniata</taxon>
        <taxon>Vertebrata</taxon>
        <taxon>Euteleostomi</taxon>
        <taxon>Amphibia</taxon>
        <taxon>Batrachia</taxon>
        <taxon>Anura</taxon>
        <taxon>Pipoidea</taxon>
        <taxon>Pipidae</taxon>
        <taxon>Pipinae</taxon>
        <taxon>Hymenochirus</taxon>
    </lineage>
</organism>
<dbReference type="SMART" id="SM00239">
    <property type="entry name" value="C2"/>
    <property type="match status" value="1"/>
</dbReference>
<dbReference type="GO" id="GO:0001913">
    <property type="term" value="P:T cell mediated cytotoxicity"/>
    <property type="evidence" value="ECO:0007669"/>
    <property type="project" value="TreeGrafter"/>
</dbReference>
<dbReference type="GO" id="GO:0022829">
    <property type="term" value="F:wide pore channel activity"/>
    <property type="evidence" value="ECO:0007669"/>
    <property type="project" value="TreeGrafter"/>
</dbReference>
<evidence type="ECO:0000256" key="6">
    <source>
        <dbReference type="ARBA" id="ARBA00023136"/>
    </source>
</evidence>
<dbReference type="GO" id="GO:0016020">
    <property type="term" value="C:membrane"/>
    <property type="evidence" value="ECO:0007669"/>
    <property type="project" value="UniProtKB-SubCell"/>
</dbReference>
<evidence type="ECO:0000256" key="3">
    <source>
        <dbReference type="ARBA" id="ARBA00009214"/>
    </source>
</evidence>
<dbReference type="InterPro" id="IPR000008">
    <property type="entry name" value="C2_dom"/>
</dbReference>
<keyword evidence="4" id="KW-0964">Secreted</keyword>
<evidence type="ECO:0008006" key="13">
    <source>
        <dbReference type="Google" id="ProtNLM"/>
    </source>
</evidence>
<comment type="subcellular location">
    <subcellularLocation>
        <location evidence="1">Membrane</location>
    </subcellularLocation>
    <subcellularLocation>
        <location evidence="2">Secreted</location>
    </subcellularLocation>
</comment>
<dbReference type="Pfam" id="PF01823">
    <property type="entry name" value="MACPF"/>
    <property type="match status" value="1"/>
</dbReference>
<dbReference type="EMBL" id="JAACNH010000313">
    <property type="protein sequence ID" value="KAG8431186.1"/>
    <property type="molecule type" value="Genomic_DNA"/>
</dbReference>
<dbReference type="GO" id="GO:0031640">
    <property type="term" value="P:killing of cells of another organism"/>
    <property type="evidence" value="ECO:0007669"/>
    <property type="project" value="UniProtKB-KW"/>
</dbReference>
<dbReference type="InterPro" id="IPR052784">
    <property type="entry name" value="Perforin-1_pore-forming"/>
</dbReference>
<feature type="domain" description="C2" evidence="9">
    <location>
        <begin position="385"/>
        <end position="501"/>
    </location>
</feature>
<keyword evidence="7" id="KW-1015">Disulfide bond</keyword>
<evidence type="ECO:0000313" key="12">
    <source>
        <dbReference type="Proteomes" id="UP000812440"/>
    </source>
</evidence>
<evidence type="ECO:0000256" key="7">
    <source>
        <dbReference type="ARBA" id="ARBA00023157"/>
    </source>
</evidence>
<keyword evidence="8" id="KW-0732">Signal</keyword>
<evidence type="ECO:0000259" key="10">
    <source>
        <dbReference type="PROSITE" id="PS51412"/>
    </source>
</evidence>
<keyword evidence="12" id="KW-1185">Reference proteome</keyword>
<protein>
    <recommendedName>
        <fullName evidence="13">Perforin-1-like</fullName>
    </recommendedName>
</protein>
<dbReference type="SUPFAM" id="SSF49562">
    <property type="entry name" value="C2 domain (Calcium/lipid-binding domain, CaLB)"/>
    <property type="match status" value="1"/>
</dbReference>
<dbReference type="InterPro" id="IPR020864">
    <property type="entry name" value="MACPF"/>
</dbReference>
<dbReference type="GO" id="GO:0001771">
    <property type="term" value="P:immunological synapse formation"/>
    <property type="evidence" value="ECO:0007669"/>
    <property type="project" value="TreeGrafter"/>
</dbReference>
<keyword evidence="5" id="KW-0204">Cytolysis</keyword>
<dbReference type="PROSITE" id="PS50004">
    <property type="entry name" value="C2"/>
    <property type="match status" value="1"/>
</dbReference>
<dbReference type="PROSITE" id="PS00279">
    <property type="entry name" value="MACPF_1"/>
    <property type="match status" value="1"/>
</dbReference>
<keyword evidence="6" id="KW-0472">Membrane</keyword>
<evidence type="ECO:0000256" key="4">
    <source>
        <dbReference type="ARBA" id="ARBA00022525"/>
    </source>
</evidence>
<evidence type="ECO:0000256" key="5">
    <source>
        <dbReference type="ARBA" id="ARBA00022852"/>
    </source>
</evidence>
<dbReference type="OrthoDB" id="1366754at2759"/>
<accession>A0A8T2IM07</accession>
<dbReference type="PANTHER" id="PTHR46096">
    <property type="entry name" value="PERFORIN-1"/>
    <property type="match status" value="1"/>
</dbReference>
<feature type="signal peptide" evidence="8">
    <location>
        <begin position="1"/>
        <end position="17"/>
    </location>
</feature>
<dbReference type="PANTHER" id="PTHR46096:SF7">
    <property type="entry name" value="PERFORIN-1"/>
    <property type="match status" value="1"/>
</dbReference>
<sequence length="530" mass="59327">MLPLFIILIASTRSSQTSLDPLSYDCRLGTRAECQASSFVPGHTLLGEGINIVTMRKTGASLLDMQDYEKENETCTLCNNPFNSRILQKLPKSMVDWKPQTSCTRNIASSIAQSKISLAKTATSSVQNDWKVGLDLTYKGVKGEVALGGSHSKMAAFAESKTLTDKYSFVSHELSCAFYRFRTSHNPQLTEHFYKSLRQLPNSYDNSTKDRYRRLIYNYGTHYVIQAEVGGRALEVTALRSCQLALEGLTLDQVKDCLSVESKISAGIPVNDASISGEVRMCKEIAKQAKRGSNFHQTFNERIWEGGSKASKAFSQWMESLKKVPDLLSYSLEPIHELVRFSGPQKENLRLAISDYIKEKSLTMRCSCPQHGHQSQQGDCSCICPVGKYMNSDCCPTNQGTAKVELIIQNAMGLSSEVFSKADGYVKFMYEDSVERSPTVWNNNNPTWNFRVDLGFLQLGVSKKYTIEVWDENKIFPDKLLGRCEKLLTSGSSAETCYLNHGSLKYSINVACSIHLQGLYCQDYRPQPPK</sequence>
<dbReference type="GO" id="GO:0051607">
    <property type="term" value="P:defense response to virus"/>
    <property type="evidence" value="ECO:0007669"/>
    <property type="project" value="TreeGrafter"/>
</dbReference>
<dbReference type="SMART" id="SM00457">
    <property type="entry name" value="MACPF"/>
    <property type="match status" value="1"/>
</dbReference>
<name>A0A8T2IM07_9PIPI</name>
<dbReference type="AlphaFoldDB" id="A0A8T2IM07"/>
<dbReference type="InterPro" id="IPR035892">
    <property type="entry name" value="C2_domain_sf"/>
</dbReference>
<dbReference type="InterPro" id="IPR020863">
    <property type="entry name" value="MACPF_CS"/>
</dbReference>
<feature type="domain" description="MACPF" evidence="10">
    <location>
        <begin position="30"/>
        <end position="364"/>
    </location>
</feature>
<evidence type="ECO:0000259" key="9">
    <source>
        <dbReference type="PROSITE" id="PS50004"/>
    </source>
</evidence>
<evidence type="ECO:0000313" key="11">
    <source>
        <dbReference type="EMBL" id="KAG8431186.1"/>
    </source>
</evidence>
<comment type="similarity">
    <text evidence="3">Belongs to the complement C6/C7/C8/C9 family.</text>
</comment>
<dbReference type="GO" id="GO:0005576">
    <property type="term" value="C:extracellular region"/>
    <property type="evidence" value="ECO:0007669"/>
    <property type="project" value="UniProtKB-SubCell"/>
</dbReference>
<reference evidence="11" key="1">
    <citation type="thesis" date="2020" institute="ProQuest LLC" country="789 East Eisenhower Parkway, Ann Arbor, MI, USA">
        <title>Comparative Genomics and Chromosome Evolution.</title>
        <authorList>
            <person name="Mudd A.B."/>
        </authorList>
    </citation>
    <scope>NUCLEOTIDE SEQUENCE</scope>
    <source>
        <strain evidence="11">Female2</strain>
        <tissue evidence="11">Blood</tissue>
    </source>
</reference>
<comment type="caution">
    <text evidence="11">The sequence shown here is derived from an EMBL/GenBank/DDBJ whole genome shotgun (WGS) entry which is preliminary data.</text>
</comment>
<dbReference type="Proteomes" id="UP000812440">
    <property type="component" value="Unassembled WGS sequence"/>
</dbReference>
<proteinExistence type="inferred from homology"/>
<evidence type="ECO:0000256" key="2">
    <source>
        <dbReference type="ARBA" id="ARBA00004613"/>
    </source>
</evidence>